<accession>A0A5E8CLT2</accession>
<keyword evidence="9" id="KW-0460">Magnesium</keyword>
<keyword evidence="8" id="KW-0067">ATP-binding</keyword>
<evidence type="ECO:0000256" key="3">
    <source>
        <dbReference type="ARBA" id="ARBA00001946"/>
    </source>
</evidence>
<comment type="similarity">
    <text evidence="4">Belongs to the type II topoisomerase family.</text>
</comment>
<dbReference type="SUPFAM" id="SSF55874">
    <property type="entry name" value="ATPase domain of HSP90 chaperone/DNA topoisomerase II/histidine kinase"/>
    <property type="match status" value="1"/>
</dbReference>
<dbReference type="Gene3D" id="3.30.565.10">
    <property type="entry name" value="Histidine kinase-like ATPase, C-terminal domain"/>
    <property type="match status" value="1"/>
</dbReference>
<dbReference type="PANTHER" id="PTHR10169:SF38">
    <property type="entry name" value="DNA TOPOISOMERASE 2"/>
    <property type="match status" value="1"/>
</dbReference>
<dbReference type="PRINTS" id="PR01158">
    <property type="entry name" value="TOPISMRASEII"/>
</dbReference>
<organism evidence="15">
    <name type="scientific">seawater metagenome</name>
    <dbReference type="NCBI Taxonomy" id="1561972"/>
    <lineage>
        <taxon>unclassified sequences</taxon>
        <taxon>metagenomes</taxon>
        <taxon>ecological metagenomes</taxon>
    </lineage>
</organism>
<dbReference type="InterPro" id="IPR036890">
    <property type="entry name" value="HATPase_C_sf"/>
</dbReference>
<dbReference type="GO" id="GO:0046872">
    <property type="term" value="F:metal ion binding"/>
    <property type="evidence" value="ECO:0007669"/>
    <property type="project" value="UniProtKB-KW"/>
</dbReference>
<dbReference type="AlphaFoldDB" id="A0A5E8CLT2"/>
<dbReference type="GO" id="GO:0005634">
    <property type="term" value="C:nucleus"/>
    <property type="evidence" value="ECO:0007669"/>
    <property type="project" value="TreeGrafter"/>
</dbReference>
<dbReference type="SMART" id="SM00387">
    <property type="entry name" value="HATPase_c"/>
    <property type="match status" value="1"/>
</dbReference>
<dbReference type="InterPro" id="IPR001241">
    <property type="entry name" value="Topo_IIA"/>
</dbReference>
<keyword evidence="11" id="KW-0238">DNA-binding</keyword>
<dbReference type="PROSITE" id="PS50880">
    <property type="entry name" value="TOPRIM"/>
    <property type="match status" value="1"/>
</dbReference>
<feature type="domain" description="Toprim" evidence="13">
    <location>
        <begin position="423"/>
        <end position="541"/>
    </location>
</feature>
<dbReference type="PROSITE" id="PS00177">
    <property type="entry name" value="TOPOISOMERASE_II"/>
    <property type="match status" value="1"/>
</dbReference>
<evidence type="ECO:0000256" key="5">
    <source>
        <dbReference type="ARBA" id="ARBA00012895"/>
    </source>
</evidence>
<evidence type="ECO:0000256" key="2">
    <source>
        <dbReference type="ARBA" id="ARBA00001913"/>
    </source>
</evidence>
<comment type="cofactor">
    <cofactor evidence="3">
        <name>Mg(2+)</name>
        <dbReference type="ChEBI" id="CHEBI:18420"/>
    </cofactor>
</comment>
<dbReference type="InterPro" id="IPR013506">
    <property type="entry name" value="Topo_IIA_bsu_dom2"/>
</dbReference>
<dbReference type="Gene3D" id="3.40.50.670">
    <property type="match status" value="1"/>
</dbReference>
<evidence type="ECO:0000256" key="12">
    <source>
        <dbReference type="ARBA" id="ARBA00023235"/>
    </source>
</evidence>
<dbReference type="GO" id="GO:0000819">
    <property type="term" value="P:sister chromatid segregation"/>
    <property type="evidence" value="ECO:0007669"/>
    <property type="project" value="TreeGrafter"/>
</dbReference>
<dbReference type="InterPro" id="IPR003594">
    <property type="entry name" value="HATPase_dom"/>
</dbReference>
<dbReference type="GO" id="GO:0000712">
    <property type="term" value="P:resolution of meiotic recombination intermediates"/>
    <property type="evidence" value="ECO:0007669"/>
    <property type="project" value="TreeGrafter"/>
</dbReference>
<dbReference type="InterPro" id="IPR002205">
    <property type="entry name" value="Topo_IIA_dom_A"/>
</dbReference>
<evidence type="ECO:0000256" key="4">
    <source>
        <dbReference type="ARBA" id="ARBA00011080"/>
    </source>
</evidence>
<evidence type="ECO:0000259" key="13">
    <source>
        <dbReference type="PROSITE" id="PS50880"/>
    </source>
</evidence>
<dbReference type="Gene3D" id="1.10.268.10">
    <property type="entry name" value="Topoisomerase, domain 3"/>
    <property type="match status" value="1"/>
</dbReference>
<dbReference type="Gene3D" id="3.90.199.10">
    <property type="entry name" value="Topoisomerase II, domain 5"/>
    <property type="match status" value="1"/>
</dbReference>
<dbReference type="GO" id="GO:0003677">
    <property type="term" value="F:DNA binding"/>
    <property type="evidence" value="ECO:0007669"/>
    <property type="project" value="UniProtKB-KW"/>
</dbReference>
<dbReference type="Pfam" id="PF16898">
    <property type="entry name" value="TOPRIM_C"/>
    <property type="match status" value="1"/>
</dbReference>
<dbReference type="InterPro" id="IPR006171">
    <property type="entry name" value="TOPRIM_dom"/>
</dbReference>
<dbReference type="FunFam" id="3.40.50.670:FF:000001">
    <property type="entry name" value="DNA topoisomerase 2"/>
    <property type="match status" value="1"/>
</dbReference>
<evidence type="ECO:0000256" key="11">
    <source>
        <dbReference type="ARBA" id="ARBA00023125"/>
    </source>
</evidence>
<dbReference type="Gene3D" id="3.30.230.10">
    <property type="match status" value="1"/>
</dbReference>
<feature type="domain" description="Topo IIA-type catalytic" evidence="14">
    <location>
        <begin position="678"/>
        <end position="1105"/>
    </location>
</feature>
<dbReference type="InterPro" id="IPR031660">
    <property type="entry name" value="TOPRIM_C"/>
</dbReference>
<evidence type="ECO:0000256" key="1">
    <source>
        <dbReference type="ARBA" id="ARBA00000185"/>
    </source>
</evidence>
<dbReference type="EMBL" id="CABVLZ010000001">
    <property type="protein sequence ID" value="VVU94450.1"/>
    <property type="molecule type" value="Genomic_DNA"/>
</dbReference>
<dbReference type="InterPro" id="IPR013760">
    <property type="entry name" value="Topo_IIA-like_dom_sf"/>
</dbReference>
<dbReference type="SMART" id="SM00434">
    <property type="entry name" value="TOP4c"/>
    <property type="match status" value="1"/>
</dbReference>
<reference evidence="15" key="1">
    <citation type="submission" date="2019-09" db="EMBL/GenBank/DDBJ databases">
        <authorList>
            <person name="Needham M D."/>
        </authorList>
    </citation>
    <scope>NUCLEOTIDE SEQUENCE</scope>
</reference>
<dbReference type="SUPFAM" id="SSF54211">
    <property type="entry name" value="Ribosomal protein S5 domain 2-like"/>
    <property type="match status" value="1"/>
</dbReference>
<dbReference type="InterPro" id="IPR013758">
    <property type="entry name" value="Topo_IIA_A/C_ab"/>
</dbReference>
<dbReference type="GO" id="GO:0006265">
    <property type="term" value="P:DNA topological change"/>
    <property type="evidence" value="ECO:0007669"/>
    <property type="project" value="InterPro"/>
</dbReference>
<dbReference type="PROSITE" id="PS52040">
    <property type="entry name" value="TOPO_IIA"/>
    <property type="match status" value="1"/>
</dbReference>
<evidence type="ECO:0000256" key="9">
    <source>
        <dbReference type="ARBA" id="ARBA00022842"/>
    </source>
</evidence>
<name>A0A5E8CLT2_9ZZZZ</name>
<dbReference type="Gene3D" id="3.30.1490.30">
    <property type="match status" value="1"/>
</dbReference>
<keyword evidence="12 15" id="KW-0413">Isomerase</keyword>
<proteinExistence type="inferred from homology"/>
<dbReference type="Pfam" id="PF00521">
    <property type="entry name" value="DNA_topoisoIV"/>
    <property type="match status" value="1"/>
</dbReference>
<dbReference type="InterPro" id="IPR050634">
    <property type="entry name" value="DNA_Topoisomerase_II"/>
</dbReference>
<sequence>MSENSDIKNKYKKMSQIEHVLKKPGMYIGEVTPKTELEWIFDKTENKMIKQEITYSPGLYKIFDEILVNALDETTRDKTVNEIKIDINENTISVYNNGKGIDVAMHPEHKIWVPELIFANLLTSTNYGDNQERTTGGTHGLGAKLTAIFSKEMIIEIGDKKNKKEYYQVYKNNLSEISKPIIKKYNGPGYVKITFTPDFEKFGFKNLDKNNKSIMVKRIYDIAALSPDYLNVYYNNKMIDIKNFEEYAKLYIGQANYIYQKCGVKENGWEIILADSENETFNQISFVNGIYTNKGGKHVDFILDQVINGTSKLIKNKGLKDSYIKDNVWLFIKSTIINPSFSSQTKEELNTKPSEKDNCILPTSFYKKIKEGEINLIENVLAYLKSKEMLKFSKSDGKKKSRIKNIPKLDDANYAGTKKGVECTLILTEGDSAKAMAISGIAAIKNGRNNYGVFPLKGKLLNVRDASHKQLADNQEINNLKKILGLQMGSKYTAENLESLRYGSIMLMMDADVDGSHIKGLFINMLENFWPSLLKIKGFLKVLVTPVVKASYKSEVKSFKNLTLYDKWKEDIGQKEFSKWYIKYYKGLGTSTSKEAKEYFSNLGDYLLTMQDEQKDKTTNSCILLAFSKKMANQRKEWLAKYDKDDVIDFKIGLNISICDFVNKELIHFSNYDNIRSIPSLLDGFKPSQRKVLFGCFKRNLISQLKVAQLAGYISEHTAYHHGENSLVNTIINMAQNFLGSNNMNLLEPIGQFGTRIRGGKDHSSARYIFTNLSKLATIVFNKDDNPILNYLNDDGTDIEPGYYLPILPMILVNGSEGIGTGYSTSVPKFNPSDLKNIIITKLKGEKPNYNIQPWYNGFKGKMIKIDAQNYISQGRYAFDKKYLIIDELPIGLWSQDYKEFLDDLIYKSKDKIFSSYQDNSTDTEIKIILKVNDPGKLTTLEGKIDSLGLSDLTKLLKLNKTVKMTNMYLYDKDNKIKKYKSAKEIIDEYYLVRLEYYQKRKDFMIEKLTRELKIIESQVKFISGLINKKININNLPKDKIIEILKKEKMYLIKDEPEYDYLIKMPIYSFSKEKVNELDNKFKGKKTELGELRNTDINNLWIKDLDKLIKN</sequence>
<keyword evidence="10" id="KW-0799">Topoisomerase</keyword>
<dbReference type="InterPro" id="IPR013757">
    <property type="entry name" value="Topo_IIA_A_a_sf"/>
</dbReference>
<comment type="cofactor">
    <cofactor evidence="2">
        <name>Ca(2+)</name>
        <dbReference type="ChEBI" id="CHEBI:29108"/>
    </cofactor>
</comment>
<protein>
    <recommendedName>
        <fullName evidence="5">DNA topoisomerase (ATP-hydrolyzing)</fullName>
        <ecNumber evidence="5">5.6.2.2</ecNumber>
    </recommendedName>
</protein>
<dbReference type="Gene3D" id="3.30.1360.40">
    <property type="match status" value="1"/>
</dbReference>
<evidence type="ECO:0000256" key="6">
    <source>
        <dbReference type="ARBA" id="ARBA00022723"/>
    </source>
</evidence>
<dbReference type="Pfam" id="PF00204">
    <property type="entry name" value="DNA_gyraseB"/>
    <property type="match status" value="1"/>
</dbReference>
<dbReference type="GO" id="GO:0005524">
    <property type="term" value="F:ATP binding"/>
    <property type="evidence" value="ECO:0007669"/>
    <property type="project" value="UniProtKB-KW"/>
</dbReference>
<dbReference type="GO" id="GO:0003918">
    <property type="term" value="F:DNA topoisomerase type II (double strand cut, ATP-hydrolyzing) activity"/>
    <property type="evidence" value="ECO:0007669"/>
    <property type="project" value="UniProtKB-EC"/>
</dbReference>
<dbReference type="PRINTS" id="PR00418">
    <property type="entry name" value="TPI2FAMILY"/>
</dbReference>
<dbReference type="PANTHER" id="PTHR10169">
    <property type="entry name" value="DNA TOPOISOMERASE/GYRASE"/>
    <property type="match status" value="1"/>
</dbReference>
<dbReference type="FunFam" id="3.90.199.10:FF:000002">
    <property type="entry name" value="DNA topoisomerase 2"/>
    <property type="match status" value="1"/>
</dbReference>
<dbReference type="Pfam" id="PF01751">
    <property type="entry name" value="Toprim"/>
    <property type="match status" value="1"/>
</dbReference>
<evidence type="ECO:0000256" key="10">
    <source>
        <dbReference type="ARBA" id="ARBA00023029"/>
    </source>
</evidence>
<dbReference type="InterPro" id="IPR014721">
    <property type="entry name" value="Ribsml_uS5_D2-typ_fold_subgr"/>
</dbReference>
<keyword evidence="7" id="KW-0547">Nucleotide-binding</keyword>
<dbReference type="EC" id="5.6.2.2" evidence="5"/>
<dbReference type="SUPFAM" id="SSF56719">
    <property type="entry name" value="Type II DNA topoisomerase"/>
    <property type="match status" value="1"/>
</dbReference>
<comment type="catalytic activity">
    <reaction evidence="1">
        <text>ATP-dependent breakage, passage and rejoining of double-stranded DNA.</text>
        <dbReference type="EC" id="5.6.2.2"/>
    </reaction>
</comment>
<dbReference type="SMART" id="SM00433">
    <property type="entry name" value="TOP2c"/>
    <property type="match status" value="1"/>
</dbReference>
<dbReference type="InterPro" id="IPR020568">
    <property type="entry name" value="Ribosomal_Su5_D2-typ_SF"/>
</dbReference>
<evidence type="ECO:0000259" key="14">
    <source>
        <dbReference type="PROSITE" id="PS52040"/>
    </source>
</evidence>
<gene>
    <name evidence="15" type="ORF">CPAV1605_172</name>
</gene>
<dbReference type="Pfam" id="PF02518">
    <property type="entry name" value="HATPase_c"/>
    <property type="match status" value="1"/>
</dbReference>
<evidence type="ECO:0000256" key="7">
    <source>
        <dbReference type="ARBA" id="ARBA00022741"/>
    </source>
</evidence>
<dbReference type="InterPro" id="IPR001154">
    <property type="entry name" value="TopoII_euk"/>
</dbReference>
<keyword evidence="6" id="KW-0479">Metal-binding</keyword>
<evidence type="ECO:0000313" key="15">
    <source>
        <dbReference type="EMBL" id="VVU94450.1"/>
    </source>
</evidence>
<dbReference type="InterPro" id="IPR018522">
    <property type="entry name" value="TopoIIA_CS"/>
</dbReference>
<dbReference type="InterPro" id="IPR013759">
    <property type="entry name" value="Topo_IIA_B_C"/>
</dbReference>
<evidence type="ECO:0000256" key="8">
    <source>
        <dbReference type="ARBA" id="ARBA00022840"/>
    </source>
</evidence>